<protein>
    <submittedName>
        <fullName evidence="1">Tail tube protein</fullName>
    </submittedName>
</protein>
<dbReference type="Proteomes" id="UP000515915">
    <property type="component" value="Segment"/>
</dbReference>
<dbReference type="Pfam" id="PF18906">
    <property type="entry name" value="Phage_tube_2"/>
    <property type="match status" value="1"/>
</dbReference>
<accession>A0A7G8AKC6</accession>
<dbReference type="EMBL" id="MT700412">
    <property type="protein sequence ID" value="QNI20371.1"/>
    <property type="molecule type" value="Genomic_DNA"/>
</dbReference>
<name>A0A7G8AKC6_9CAUD</name>
<reference evidence="1 2" key="1">
    <citation type="submission" date="2020-06" db="EMBL/GenBank/DDBJ databases">
        <authorList>
            <person name="Connerton I.F."/>
        </authorList>
    </citation>
    <scope>NUCLEOTIDE SEQUENCE [LARGE SCALE GENOMIC DNA]</scope>
</reference>
<keyword evidence="2" id="KW-1185">Reference proteome</keyword>
<evidence type="ECO:0000313" key="1">
    <source>
        <dbReference type="EMBL" id="QNI20371.1"/>
    </source>
</evidence>
<organism evidence="1 2">
    <name type="scientific">Bacillus phage 1_ICo-2020</name>
    <dbReference type="NCBI Taxonomy" id="2759272"/>
    <lineage>
        <taxon>Viruses</taxon>
        <taxon>Duplodnaviria</taxon>
        <taxon>Heunggongvirae</taxon>
        <taxon>Uroviricota</taxon>
        <taxon>Caudoviricetes</taxon>
        <taxon>Ehrlichviridae</taxon>
        <taxon>Suttonboningtonvirus</taxon>
        <taxon>Suttonboningtonvirus sv1ICo2020</taxon>
    </lineage>
</organism>
<dbReference type="InterPro" id="IPR044000">
    <property type="entry name" value="Phage_tube_2"/>
</dbReference>
<sequence length="312" mass="33728">MRQTQGYDTLVAFGKETTQGTAPAASAFKSWGIISGFEPEINKNHEQIRGLGSRTVQTHKALEQSVENSLSGYLQNPTILYYALGKVAKTGAANAWVHTITPVGRCEELPTFTANSNMCINGTPFITNYVGSKIDTLTISGSAGEAVEVEADIISQDYKDNQPAASSYDVSTNEILTFAEGEITVNNVKVGNVKEFEVEIANNLEAIYTISKGNAPSFINEGILDITGSLTFALTDTSQRTLFRNGSEFNVKLRFDDPLVPANYIEINLTGAKYDTDTLSAESDGEVDHELDVLFKNISIVAGSKDISDLTV</sequence>
<evidence type="ECO:0000313" key="2">
    <source>
        <dbReference type="Proteomes" id="UP000515915"/>
    </source>
</evidence>
<proteinExistence type="predicted"/>